<gene>
    <name evidence="2" type="ORF">KDL28_34345</name>
</gene>
<protein>
    <submittedName>
        <fullName evidence="2">Uncharacterized protein</fullName>
    </submittedName>
</protein>
<sequence>MTNPADDDVVDQDAEPTMTAPPGERPDAGASLTDPDGRGDSPDAVDADEAQRGEPRA</sequence>
<dbReference type="Proteomes" id="UP001165283">
    <property type="component" value="Unassembled WGS sequence"/>
</dbReference>
<feature type="region of interest" description="Disordered" evidence="1">
    <location>
        <begin position="1"/>
        <end position="57"/>
    </location>
</feature>
<evidence type="ECO:0000313" key="3">
    <source>
        <dbReference type="Proteomes" id="UP001165283"/>
    </source>
</evidence>
<reference evidence="2" key="1">
    <citation type="submission" date="2021-04" db="EMBL/GenBank/DDBJ databases">
        <title>Pseudonocardia sp. nov., isolated from sandy soil of mangrove forest.</title>
        <authorList>
            <person name="Zan Z."/>
            <person name="Huang R."/>
            <person name="Liu W."/>
        </authorList>
    </citation>
    <scope>NUCLEOTIDE SEQUENCE</scope>
    <source>
        <strain evidence="2">S2-4</strain>
    </source>
</reference>
<accession>A0ABT1AB40</accession>
<dbReference type="EMBL" id="JAGSOV010000078">
    <property type="protein sequence ID" value="MCO1660153.1"/>
    <property type="molecule type" value="Genomic_DNA"/>
</dbReference>
<dbReference type="RefSeq" id="WP_252445479.1">
    <property type="nucleotide sequence ID" value="NZ_JAGSOV010000078.1"/>
</dbReference>
<keyword evidence="3" id="KW-1185">Reference proteome</keyword>
<proteinExistence type="predicted"/>
<organism evidence="2 3">
    <name type="scientific">Pseudonocardia humida</name>
    <dbReference type="NCBI Taxonomy" id="2800819"/>
    <lineage>
        <taxon>Bacteria</taxon>
        <taxon>Bacillati</taxon>
        <taxon>Actinomycetota</taxon>
        <taxon>Actinomycetes</taxon>
        <taxon>Pseudonocardiales</taxon>
        <taxon>Pseudonocardiaceae</taxon>
        <taxon>Pseudonocardia</taxon>
    </lineage>
</organism>
<evidence type="ECO:0000313" key="2">
    <source>
        <dbReference type="EMBL" id="MCO1660153.1"/>
    </source>
</evidence>
<name>A0ABT1AB40_9PSEU</name>
<evidence type="ECO:0000256" key="1">
    <source>
        <dbReference type="SAM" id="MobiDB-lite"/>
    </source>
</evidence>
<feature type="compositionally biased region" description="Acidic residues" evidence="1">
    <location>
        <begin position="1"/>
        <end position="14"/>
    </location>
</feature>
<comment type="caution">
    <text evidence="2">The sequence shown here is derived from an EMBL/GenBank/DDBJ whole genome shotgun (WGS) entry which is preliminary data.</text>
</comment>